<gene>
    <name evidence="1" type="ORF">TCE0_023f06988</name>
</gene>
<organism evidence="1 2">
    <name type="scientific">Talaromyces pinophilus</name>
    <name type="common">Penicillium pinophilum</name>
    <dbReference type="NCBI Taxonomy" id="128442"/>
    <lineage>
        <taxon>Eukaryota</taxon>
        <taxon>Fungi</taxon>
        <taxon>Dikarya</taxon>
        <taxon>Ascomycota</taxon>
        <taxon>Pezizomycotina</taxon>
        <taxon>Eurotiomycetes</taxon>
        <taxon>Eurotiomycetidae</taxon>
        <taxon>Eurotiales</taxon>
        <taxon>Trichocomaceae</taxon>
        <taxon>Talaromyces</taxon>
        <taxon>Talaromyces sect. Talaromyces</taxon>
    </lineage>
</organism>
<evidence type="ECO:0000313" key="1">
    <source>
        <dbReference type="EMBL" id="GAM37234.1"/>
    </source>
</evidence>
<dbReference type="AlphaFoldDB" id="A0A0B8N4I2"/>
<evidence type="ECO:0000313" key="2">
    <source>
        <dbReference type="Proteomes" id="UP000053095"/>
    </source>
</evidence>
<proteinExistence type="predicted"/>
<dbReference type="Proteomes" id="UP000053095">
    <property type="component" value="Unassembled WGS sequence"/>
</dbReference>
<reference evidence="2" key="1">
    <citation type="journal article" date="2015" name="Genome Announc.">
        <title>Draft genome sequence of Talaromyces cellulolyticus strain Y-94, a source of lignocellulosic biomass-degrading enzymes.</title>
        <authorList>
            <person name="Fujii T."/>
            <person name="Koike H."/>
            <person name="Sawayama S."/>
            <person name="Yano S."/>
            <person name="Inoue H."/>
        </authorList>
    </citation>
    <scope>NUCLEOTIDE SEQUENCE [LARGE SCALE GENOMIC DNA]</scope>
    <source>
        <strain evidence="2">Y-94</strain>
    </source>
</reference>
<accession>A0A0B8N4I2</accession>
<protein>
    <submittedName>
        <fullName evidence="1">Uncharacterized protein</fullName>
    </submittedName>
</protein>
<sequence>MEESDSLYAELLATAREFLLLLASDESPRAILSKLSTTPCPIIEEHGDSTLLPFVGHPFIGIDQVQQYSELRATHLRIDKLNLPSSCTYEKSSSSEQNDHILTDTPIRRHHEDIERMDDEIDEYQADGWIVDTNTNAVSVVAHGILTSLITRQQWDSRICYRLLLVSEKRREAELAEWKVHRVDSWADAPTVRYTPS</sequence>
<dbReference type="EMBL" id="DF933819">
    <property type="protein sequence ID" value="GAM37234.1"/>
    <property type="molecule type" value="Genomic_DNA"/>
</dbReference>
<keyword evidence="2" id="KW-1185">Reference proteome</keyword>
<name>A0A0B8N4I2_TALPI</name>